<sequence>MRAFGRGSASSPASAFDRIEFTASAVNRIAFTGIAEDALDDVHRTVRRP</sequence>
<dbReference type="Proteomes" id="UP001596915">
    <property type="component" value="Unassembled WGS sequence"/>
</dbReference>
<organism evidence="1 2">
    <name type="scientific">Streptomyces sanglieri</name>
    <dbReference type="NCBI Taxonomy" id="193460"/>
    <lineage>
        <taxon>Bacteria</taxon>
        <taxon>Bacillati</taxon>
        <taxon>Actinomycetota</taxon>
        <taxon>Actinomycetes</taxon>
        <taxon>Kitasatosporales</taxon>
        <taxon>Streptomycetaceae</taxon>
        <taxon>Streptomyces</taxon>
    </lineage>
</organism>
<comment type="caution">
    <text evidence="1">The sequence shown here is derived from an EMBL/GenBank/DDBJ whole genome shotgun (WGS) entry which is preliminary data.</text>
</comment>
<dbReference type="EMBL" id="JBHTGL010000008">
    <property type="protein sequence ID" value="MFD0624414.1"/>
    <property type="molecule type" value="Genomic_DNA"/>
</dbReference>
<gene>
    <name evidence="1" type="ORF">ACFQ2K_18180</name>
</gene>
<evidence type="ECO:0000313" key="1">
    <source>
        <dbReference type="EMBL" id="MFD0624414.1"/>
    </source>
</evidence>
<name>A0ABW2WSP6_9ACTN</name>
<keyword evidence="2" id="KW-1185">Reference proteome</keyword>
<protein>
    <submittedName>
        <fullName evidence="1">Uncharacterized protein</fullName>
    </submittedName>
</protein>
<proteinExistence type="predicted"/>
<evidence type="ECO:0000313" key="2">
    <source>
        <dbReference type="Proteomes" id="UP001596915"/>
    </source>
</evidence>
<reference evidence="2" key="1">
    <citation type="journal article" date="2019" name="Int. J. Syst. Evol. Microbiol.">
        <title>The Global Catalogue of Microorganisms (GCM) 10K type strain sequencing project: providing services to taxonomists for standard genome sequencing and annotation.</title>
        <authorList>
            <consortium name="The Broad Institute Genomics Platform"/>
            <consortium name="The Broad Institute Genome Sequencing Center for Infectious Disease"/>
            <person name="Wu L."/>
            <person name="Ma J."/>
        </authorList>
    </citation>
    <scope>NUCLEOTIDE SEQUENCE [LARGE SCALE GENOMIC DNA]</scope>
    <source>
        <strain evidence="2">JCM 12607</strain>
    </source>
</reference>
<accession>A0ABW2WSP6</accession>